<dbReference type="NCBIfam" id="TIGR03209">
    <property type="entry name" value="P21_Cbot"/>
    <property type="match status" value="1"/>
</dbReference>
<dbReference type="AlphaFoldDB" id="Q9R866"/>
<organism evidence="1">
    <name type="scientific">Clostridium tetani</name>
    <dbReference type="NCBI Taxonomy" id="1513"/>
    <lineage>
        <taxon>Bacteria</taxon>
        <taxon>Bacillati</taxon>
        <taxon>Bacillota</taxon>
        <taxon>Clostridia</taxon>
        <taxon>Eubacteriales</taxon>
        <taxon>Clostridiaceae</taxon>
        <taxon>Clostridium</taxon>
    </lineage>
</organism>
<sequence length="179" mass="21700">MLMENLFVKIKTLKNNNKEFEVIIIHFKNTVNILIRKYNLESHYNDILYHLWNILKKIDLNKFNTENDLHKYISRSLKRYCLDICNKKNRDKKIIYNSEITNIKLNLMENSCSNYLNFEFNDLISILPENQRKILYMKFFEYMKECDIAKLHMSRQAVYKNKVLALKKLEPIVNKLINI</sequence>
<dbReference type="SUPFAM" id="SSF88659">
    <property type="entry name" value="Sigma3 and sigma4 domains of RNA polymerase sigma factors"/>
    <property type="match status" value="1"/>
</dbReference>
<evidence type="ECO:0000313" key="1">
    <source>
        <dbReference type="EMBL" id="CAA07094.1"/>
    </source>
</evidence>
<dbReference type="InterPro" id="IPR017622">
    <property type="entry name" value="Tscrpt_reg_BotR"/>
</dbReference>
<proteinExistence type="predicted"/>
<dbReference type="Gene3D" id="1.10.10.10">
    <property type="entry name" value="Winged helix-like DNA-binding domain superfamily/Winged helix DNA-binding domain"/>
    <property type="match status" value="1"/>
</dbReference>
<dbReference type="InterPro" id="IPR036388">
    <property type="entry name" value="WH-like_DNA-bd_sf"/>
</dbReference>
<dbReference type="EMBL" id="AJ006534">
    <property type="protein sequence ID" value="CAA07094.1"/>
    <property type="molecule type" value="Genomic_DNA"/>
</dbReference>
<gene>
    <name evidence="1" type="primary">tetR</name>
</gene>
<accession>Q9R866</accession>
<reference evidence="1" key="1">
    <citation type="journal article" date="1998" name="Infect. Immun.">
        <title>TetR is a positive regulator of the tetanus toxin gene in Clostridium tetani and is homologous to botR.</title>
        <authorList>
            <person name="Marvaud J.C."/>
            <person name="Eisel U."/>
            <person name="Binz T."/>
            <person name="Niemann H."/>
            <person name="Popoff M.R."/>
        </authorList>
    </citation>
    <scope>NUCLEOTIDE SEQUENCE</scope>
    <source>
        <strain evidence="1">Massachussetts E88</strain>
    </source>
</reference>
<dbReference type="SMR" id="Q9R866"/>
<protein>
    <submittedName>
        <fullName evidence="1">Transcription activator</fullName>
    </submittedName>
</protein>
<name>Q9R866_CLOTA</name>
<dbReference type="InterPro" id="IPR013324">
    <property type="entry name" value="RNA_pol_sigma_r3/r4-like"/>
</dbReference>